<organism evidence="1 2">
    <name type="scientific">Novosphingobium clariflavum</name>
    <dbReference type="NCBI Taxonomy" id="2029884"/>
    <lineage>
        <taxon>Bacteria</taxon>
        <taxon>Pseudomonadati</taxon>
        <taxon>Pseudomonadota</taxon>
        <taxon>Alphaproteobacteria</taxon>
        <taxon>Sphingomonadales</taxon>
        <taxon>Sphingomonadaceae</taxon>
        <taxon>Novosphingobium</taxon>
    </lineage>
</organism>
<proteinExistence type="predicted"/>
<evidence type="ECO:0000313" key="2">
    <source>
        <dbReference type="Proteomes" id="UP001589858"/>
    </source>
</evidence>
<evidence type="ECO:0000313" key="1">
    <source>
        <dbReference type="EMBL" id="MFC0686007.1"/>
    </source>
</evidence>
<dbReference type="Proteomes" id="UP001589858">
    <property type="component" value="Unassembled WGS sequence"/>
</dbReference>
<dbReference type="Pfam" id="PF13852">
    <property type="entry name" value="DUF4197"/>
    <property type="match status" value="1"/>
</dbReference>
<dbReference type="EMBL" id="JBHLTM010000061">
    <property type="protein sequence ID" value="MFC0686007.1"/>
    <property type="molecule type" value="Genomic_DNA"/>
</dbReference>
<accession>A0ABV6SBC8</accession>
<reference evidence="1 2" key="1">
    <citation type="submission" date="2024-09" db="EMBL/GenBank/DDBJ databases">
        <authorList>
            <person name="Sun Q."/>
            <person name="Mori K."/>
        </authorList>
    </citation>
    <scope>NUCLEOTIDE SEQUENCE [LARGE SCALE GENOMIC DNA]</scope>
    <source>
        <strain evidence="1 2">CICC 11035S</strain>
    </source>
</reference>
<comment type="caution">
    <text evidence="1">The sequence shown here is derived from an EMBL/GenBank/DDBJ whole genome shotgun (WGS) entry which is preliminary data.</text>
</comment>
<dbReference type="RefSeq" id="WP_267218740.1">
    <property type="nucleotide sequence ID" value="NZ_JAPCWC010000002.1"/>
</dbReference>
<dbReference type="InterPro" id="IPR025245">
    <property type="entry name" value="DUF4197"/>
</dbReference>
<keyword evidence="2" id="KW-1185">Reference proteome</keyword>
<sequence>MIERRALLGGFALLGAFAVSGCATTGLRRAFTSDAEPVRRLMRLSSERAFTWLVQPDGFWTSPVARIPLPVLFTRTGATNSRKLRSADFRMKLQRQLNTIASQSAVVAAPLVAQAAKQVAIPDPAEVLGGGRTAATTLLRKAMGPALVNAMLPDMERAMQQTGDPTLGEAIAALKGVTITDAAHALALEADNAIWYEIGSAEAAIRQDPAPTGDSLLIATFKAA</sequence>
<name>A0ABV6SBC8_9SPHN</name>
<protein>
    <submittedName>
        <fullName evidence="1">DUF4197 domain-containing protein</fullName>
    </submittedName>
</protein>
<gene>
    <name evidence="1" type="ORF">ACFFF8_15545</name>
</gene>
<dbReference type="PROSITE" id="PS51257">
    <property type="entry name" value="PROKAR_LIPOPROTEIN"/>
    <property type="match status" value="1"/>
</dbReference>